<evidence type="ECO:0000313" key="2">
    <source>
        <dbReference type="EMBL" id="OWQ92140.1"/>
    </source>
</evidence>
<accession>A0A246JHY9</accession>
<reference evidence="2 3" key="1">
    <citation type="journal article" date="2008" name="Int. J. Syst. Evol. Microbiol.">
        <title>Description of Roseateles aquatilis sp. nov. and Roseateles terrae sp. nov., in the class Betaproteobacteria, and emended description of the genus Roseateles.</title>
        <authorList>
            <person name="Gomila M."/>
            <person name="Bowien B."/>
            <person name="Falsen E."/>
            <person name="Moore E.R."/>
            <person name="Lalucat J."/>
        </authorList>
    </citation>
    <scope>NUCLEOTIDE SEQUENCE [LARGE SCALE GENOMIC DNA]</scope>
    <source>
        <strain evidence="2 3">CCUG 48205</strain>
    </source>
</reference>
<dbReference type="Proteomes" id="UP000197468">
    <property type="component" value="Unassembled WGS sequence"/>
</dbReference>
<gene>
    <name evidence="2" type="ORF">CDN99_07255</name>
</gene>
<evidence type="ECO:0000313" key="3">
    <source>
        <dbReference type="Proteomes" id="UP000197468"/>
    </source>
</evidence>
<keyword evidence="3" id="KW-1185">Reference proteome</keyword>
<keyword evidence="1" id="KW-0812">Transmembrane</keyword>
<proteinExistence type="predicted"/>
<keyword evidence="1" id="KW-1133">Transmembrane helix</keyword>
<feature type="transmembrane region" description="Helical" evidence="1">
    <location>
        <begin position="174"/>
        <end position="194"/>
    </location>
</feature>
<dbReference type="EMBL" id="NIOF01000002">
    <property type="protein sequence ID" value="OWQ92140.1"/>
    <property type="molecule type" value="Genomic_DNA"/>
</dbReference>
<dbReference type="OrthoDB" id="9151364at2"/>
<organism evidence="2 3">
    <name type="scientific">Roseateles aquatilis</name>
    <dbReference type="NCBI Taxonomy" id="431061"/>
    <lineage>
        <taxon>Bacteria</taxon>
        <taxon>Pseudomonadati</taxon>
        <taxon>Pseudomonadota</taxon>
        <taxon>Betaproteobacteria</taxon>
        <taxon>Burkholderiales</taxon>
        <taxon>Sphaerotilaceae</taxon>
        <taxon>Roseateles</taxon>
    </lineage>
</organism>
<name>A0A246JHY9_9BURK</name>
<evidence type="ECO:0000256" key="1">
    <source>
        <dbReference type="SAM" id="Phobius"/>
    </source>
</evidence>
<evidence type="ECO:0008006" key="4">
    <source>
        <dbReference type="Google" id="ProtNLM"/>
    </source>
</evidence>
<keyword evidence="1" id="KW-0472">Membrane</keyword>
<dbReference type="AlphaFoldDB" id="A0A246JHY9"/>
<comment type="caution">
    <text evidence="2">The sequence shown here is derived from an EMBL/GenBank/DDBJ whole genome shotgun (WGS) entry which is preliminary data.</text>
</comment>
<dbReference type="RefSeq" id="WP_088384078.1">
    <property type="nucleotide sequence ID" value="NZ_NIOF01000002.1"/>
</dbReference>
<sequence>MSEGIQCVDVAGLRLVFGLEWHPVAQPDDPRPELRQARQAGYGHAVTLPDGSLIGLARRLTGHGQPYSGVALLIAGFAERGAEACLIAAGPGVAFVGLMERRPVPGFDRLLPDLDAALALLQEFRDMHPDQAVRVASHLPGREQIGDVLALEPPFGQPDREARLRSLRRLPDRGVLIAGTAALLLAAIAAAWWLHRAQALTRAADEAAAARARAAATKHRTQARHETQTRLLAAAGRPGSATLTRWRDAIADLPLSRAGWSLQRVDCDRYGGCVAHWARHHGSFEDLDRQARGQLGAPAFAASHPPGADWLGTTMTTAIVATGESVPAGSAEMLVQERLPRLRDAVNAWGSRLQDLALVGGRTSLASGAPFGAEATGTGAAQIGTGIVRLEWRVVDGLWSLPMLELPAYTVPETLTLTLAGTQITYELTGSLFANGQSY</sequence>
<protein>
    <recommendedName>
        <fullName evidence="4">Type 4b pilus protein PilO2</fullName>
    </recommendedName>
</protein>